<dbReference type="SUPFAM" id="SSF53649">
    <property type="entry name" value="Alkaline phosphatase-like"/>
    <property type="match status" value="1"/>
</dbReference>
<evidence type="ECO:0000256" key="3">
    <source>
        <dbReference type="SAM" id="SignalP"/>
    </source>
</evidence>
<protein>
    <submittedName>
        <fullName evidence="6">Arylsulfatase</fullName>
        <ecNumber evidence="6">3.1.6.1</ecNumber>
    </submittedName>
</protein>
<keyword evidence="2 6" id="KW-0378">Hydrolase</keyword>
<feature type="domain" description="PhoD-like phosphatase metallophosphatase" evidence="5">
    <location>
        <begin position="700"/>
        <end position="987"/>
    </location>
</feature>
<dbReference type="InterPro" id="IPR029052">
    <property type="entry name" value="Metallo-depent_PP-like"/>
</dbReference>
<dbReference type="PANTHER" id="PTHR42693">
    <property type="entry name" value="ARYLSULFATASE FAMILY MEMBER"/>
    <property type="match status" value="1"/>
</dbReference>
<dbReference type="InterPro" id="IPR017850">
    <property type="entry name" value="Alkaline_phosphatase_core_sf"/>
</dbReference>
<dbReference type="Pfam" id="PF00884">
    <property type="entry name" value="Sulfatase"/>
    <property type="match status" value="1"/>
</dbReference>
<dbReference type="Gene3D" id="3.30.1120.10">
    <property type="match status" value="1"/>
</dbReference>
<proteinExistence type="inferred from homology"/>
<dbReference type="PANTHER" id="PTHR42693:SF53">
    <property type="entry name" value="ENDO-4-O-SULFATASE"/>
    <property type="match status" value="1"/>
</dbReference>
<keyword evidence="7" id="KW-1185">Reference proteome</keyword>
<accession>A0A517T2X8</accession>
<evidence type="ECO:0000313" key="6">
    <source>
        <dbReference type="EMBL" id="QDT62738.1"/>
    </source>
</evidence>
<dbReference type="Gene3D" id="3.40.720.10">
    <property type="entry name" value="Alkaline Phosphatase, subunit A"/>
    <property type="match status" value="1"/>
</dbReference>
<evidence type="ECO:0000256" key="1">
    <source>
        <dbReference type="ARBA" id="ARBA00008779"/>
    </source>
</evidence>
<reference evidence="6 7" key="1">
    <citation type="submission" date="2019-02" db="EMBL/GenBank/DDBJ databases">
        <title>Deep-cultivation of Planctomycetes and their phenomic and genomic characterization uncovers novel biology.</title>
        <authorList>
            <person name="Wiegand S."/>
            <person name="Jogler M."/>
            <person name="Boedeker C."/>
            <person name="Pinto D."/>
            <person name="Vollmers J."/>
            <person name="Rivas-Marin E."/>
            <person name="Kohn T."/>
            <person name="Peeters S.H."/>
            <person name="Heuer A."/>
            <person name="Rast P."/>
            <person name="Oberbeckmann S."/>
            <person name="Bunk B."/>
            <person name="Jeske O."/>
            <person name="Meyerdierks A."/>
            <person name="Storesund J.E."/>
            <person name="Kallscheuer N."/>
            <person name="Luecker S."/>
            <person name="Lage O.M."/>
            <person name="Pohl T."/>
            <person name="Merkel B.J."/>
            <person name="Hornburger P."/>
            <person name="Mueller R.-W."/>
            <person name="Bruemmer F."/>
            <person name="Labrenz M."/>
            <person name="Spormann A.M."/>
            <person name="Op den Camp H."/>
            <person name="Overmann J."/>
            <person name="Amann R."/>
            <person name="Jetten M.S.M."/>
            <person name="Mascher T."/>
            <person name="Medema M.H."/>
            <person name="Devos D.P."/>
            <person name="Kaster A.-K."/>
            <person name="Ovreas L."/>
            <person name="Rohde M."/>
            <person name="Galperin M.Y."/>
            <person name="Jogler C."/>
        </authorList>
    </citation>
    <scope>NUCLEOTIDE SEQUENCE [LARGE SCALE GENOMIC DNA]</scope>
    <source>
        <strain evidence="6 7">SV_7m_r</strain>
    </source>
</reference>
<dbReference type="Proteomes" id="UP000315003">
    <property type="component" value="Chromosome"/>
</dbReference>
<gene>
    <name evidence="6" type="primary">atsA_93</name>
    <name evidence="6" type="ORF">SV7mr_52890</name>
</gene>
<feature type="signal peptide" evidence="3">
    <location>
        <begin position="1"/>
        <end position="29"/>
    </location>
</feature>
<evidence type="ECO:0000256" key="2">
    <source>
        <dbReference type="ARBA" id="ARBA00022801"/>
    </source>
</evidence>
<dbReference type="OrthoDB" id="3497025at2"/>
<dbReference type="InterPro" id="IPR018946">
    <property type="entry name" value="PhoD-like_MPP"/>
</dbReference>
<organism evidence="6 7">
    <name type="scientific">Stieleria bergensis</name>
    <dbReference type="NCBI Taxonomy" id="2528025"/>
    <lineage>
        <taxon>Bacteria</taxon>
        <taxon>Pseudomonadati</taxon>
        <taxon>Planctomycetota</taxon>
        <taxon>Planctomycetia</taxon>
        <taxon>Pirellulales</taxon>
        <taxon>Pirellulaceae</taxon>
        <taxon>Stieleria</taxon>
    </lineage>
</organism>
<dbReference type="RefSeq" id="WP_145277700.1">
    <property type="nucleotide sequence ID" value="NZ_CP036272.1"/>
</dbReference>
<dbReference type="SUPFAM" id="SSF56300">
    <property type="entry name" value="Metallo-dependent phosphatases"/>
    <property type="match status" value="1"/>
</dbReference>
<dbReference type="InterPro" id="IPR050738">
    <property type="entry name" value="Sulfatase"/>
</dbReference>
<comment type="similarity">
    <text evidence="1">Belongs to the sulfatase family.</text>
</comment>
<dbReference type="Pfam" id="PF09423">
    <property type="entry name" value="PhoD"/>
    <property type="match status" value="1"/>
</dbReference>
<dbReference type="EC" id="3.1.6.1" evidence="6"/>
<keyword evidence="3" id="KW-0732">Signal</keyword>
<dbReference type="AlphaFoldDB" id="A0A517T2X8"/>
<evidence type="ECO:0000313" key="7">
    <source>
        <dbReference type="Proteomes" id="UP000315003"/>
    </source>
</evidence>
<evidence type="ECO:0000259" key="5">
    <source>
        <dbReference type="Pfam" id="PF09423"/>
    </source>
</evidence>
<feature type="chain" id="PRO_5021992621" evidence="3">
    <location>
        <begin position="30"/>
        <end position="1094"/>
    </location>
</feature>
<dbReference type="InterPro" id="IPR000917">
    <property type="entry name" value="Sulfatase_N"/>
</dbReference>
<dbReference type="InterPro" id="IPR038607">
    <property type="entry name" value="PhoD-like_sf"/>
</dbReference>
<dbReference type="GO" id="GO:0004065">
    <property type="term" value="F:arylsulfatase activity"/>
    <property type="evidence" value="ECO:0007669"/>
    <property type="project" value="UniProtKB-EC"/>
</dbReference>
<name>A0A517T2X8_9BACT</name>
<evidence type="ECO:0000259" key="4">
    <source>
        <dbReference type="Pfam" id="PF00884"/>
    </source>
</evidence>
<sequence length="1094" mass="122194" precursor="true">MLSSLKFPIGWLTLLFLALLCSPTNHLHAAKPNVILIMTDDQGYGDLYCHGNPTLKTPHLDQLHSESVRFTDFHVSPFCTPTRAALMTGRYPARTGAYRTSSGLTSLHAREKTLGDLFTRNGYSTGMFGKWHLGDCAPSRPMDKGFETSTWHRCGGLTQISDYWGNDYFDDTYLVGDQWKKFEGYCTDVWFDESMKFISDSVTDAGGSKPFFVYLATNAPHGPYIVADKWKRRFLEAGIKEPQASFRGMVENFDWNMGRLLKFLDDEKLRQDTVVIYLTDNGTSAGARFGEGSRIYGWPVNPAENANMRGGKSSAYDGGHRVPLFVRWPAGKLGQPRDIQTLTAHLDITPTLIDLCGLSRPDSWPPLDGRSLTPLITDPNPAWKERTLHTQMHGGNGYRKPGDLWEIGAAMTTRWRLVEGKELYDIKADPEQRNNLAKQHPEIVKQLTADHQTWFDSVKSGMQPTRILVGSEFENPTDLTSQEWTVSPGNPPWARSHVTRRMIANGPWRINVAREGQYRISLSRWPSSTDQPIDSTQAAIKIAGQKKTLVINDPKRDTTADFLLDLPAGPTELWTELTTPDGKKHGAYFASVERIDSAEPSQPSVLWTQYGLADHTLKLAAHTDADPLNPIAAMAELQLKEKNGWQTIAETQIDPLTAMATFRVENWDSTQPKAYRVICGKSQWTGIIRAEPTDRAVLKLAAIACVNDKYAPYAEAIEQIVKQDPDLIFFAGDQIYESNAGGQIVEANTTQEVPKAMANYLAKWRRFGMIFRQVLRDRPSIMITDDHDIYANDLWGDGGRRMNGSRTTGGYPMHPDWVNAAEKTQTWNLPDAHSPGPWGDGINAYFTALEYGGVSFAILEDRKFKSPPATVVKQAIPDPRTDKPNRTPEVIMDPAFDASKLDRPDLQLLGKTQEDFLSAWALDVKRNRQLAAVLSQSPFVNIGNYDVTYGDMDSNGWPQSARNRALKAIVPSGAVMISGDIHFGTLHQHGINDWGDGPWSYSLPAFASNPNRKWQPSVPAQGREFPGVTGSGNHHDRFGNKLTVRGLANGYNGYGIILFDKTNRQVTLQLHTMNADRKPSNETVPGWPLQIDVR</sequence>
<dbReference type="Gene3D" id="3.60.21.70">
    <property type="entry name" value="PhoD-like phosphatase"/>
    <property type="match status" value="1"/>
</dbReference>
<dbReference type="CDD" id="cd16146">
    <property type="entry name" value="ARS_like"/>
    <property type="match status" value="1"/>
</dbReference>
<dbReference type="EMBL" id="CP036272">
    <property type="protein sequence ID" value="QDT62738.1"/>
    <property type="molecule type" value="Genomic_DNA"/>
</dbReference>
<feature type="domain" description="Sulfatase N-terminal" evidence="4">
    <location>
        <begin position="32"/>
        <end position="357"/>
    </location>
</feature>